<accession>X1ECG7</accession>
<gene>
    <name evidence="1" type="ORF">S01H4_63940</name>
</gene>
<feature type="non-terminal residue" evidence="1">
    <location>
        <position position="1"/>
    </location>
</feature>
<dbReference type="AlphaFoldDB" id="X1ECG7"/>
<comment type="caution">
    <text evidence="1">The sequence shown here is derived from an EMBL/GenBank/DDBJ whole genome shotgun (WGS) entry which is preliminary data.</text>
</comment>
<name>X1ECG7_9ZZZZ</name>
<protein>
    <submittedName>
        <fullName evidence="1">Uncharacterized protein</fullName>
    </submittedName>
</protein>
<reference evidence="1" key="1">
    <citation type="journal article" date="2014" name="Front. Microbiol.">
        <title>High frequency of phylogenetically diverse reductive dehalogenase-homologous genes in deep subseafloor sedimentary metagenomes.</title>
        <authorList>
            <person name="Kawai M."/>
            <person name="Futagami T."/>
            <person name="Toyoda A."/>
            <person name="Takaki Y."/>
            <person name="Nishi S."/>
            <person name="Hori S."/>
            <person name="Arai W."/>
            <person name="Tsubouchi T."/>
            <person name="Morono Y."/>
            <person name="Uchiyama I."/>
            <person name="Ito T."/>
            <person name="Fujiyama A."/>
            <person name="Inagaki F."/>
            <person name="Takami H."/>
        </authorList>
    </citation>
    <scope>NUCLEOTIDE SEQUENCE</scope>
    <source>
        <strain evidence="1">Expedition CK06-06</strain>
    </source>
</reference>
<dbReference type="EMBL" id="BART01038616">
    <property type="protein sequence ID" value="GAH06378.1"/>
    <property type="molecule type" value="Genomic_DNA"/>
</dbReference>
<organism evidence="1">
    <name type="scientific">marine sediment metagenome</name>
    <dbReference type="NCBI Taxonomy" id="412755"/>
    <lineage>
        <taxon>unclassified sequences</taxon>
        <taxon>metagenomes</taxon>
        <taxon>ecological metagenomes</taxon>
    </lineage>
</organism>
<sequence length="101" mass="11647">GDGSIIGCGNLEHGRWYKEYNYPEIKWKDAANFIQPPGDPIVYSYMGMWMSYGLYWHYGDPPADPCINVSWRNLLTRQYVFLKLSAPATPRIKLPSKSSEK</sequence>
<evidence type="ECO:0000313" key="1">
    <source>
        <dbReference type="EMBL" id="GAH06378.1"/>
    </source>
</evidence>
<proteinExistence type="predicted"/>